<proteinExistence type="inferred from homology"/>
<dbReference type="SUPFAM" id="SSF54373">
    <property type="entry name" value="FAD-linked reductases, C-terminal domain"/>
    <property type="match status" value="1"/>
</dbReference>
<evidence type="ECO:0000256" key="5">
    <source>
        <dbReference type="ARBA" id="ARBA00022827"/>
    </source>
</evidence>
<dbReference type="InterPro" id="IPR036188">
    <property type="entry name" value="FAD/NAD-bd_sf"/>
</dbReference>
<dbReference type="EMBL" id="JAJADR010000002">
    <property type="protein sequence ID" value="MCB2408472.1"/>
    <property type="molecule type" value="Genomic_DNA"/>
</dbReference>
<feature type="domain" description="FAD dependent oxidoreductase" evidence="7">
    <location>
        <begin position="46"/>
        <end position="403"/>
    </location>
</feature>
<dbReference type="PANTHER" id="PTHR11985">
    <property type="entry name" value="GLYCEROL-3-PHOSPHATE DEHYDROGENASE"/>
    <property type="match status" value="1"/>
</dbReference>
<organism evidence="9 10">
    <name type="scientific">Hymenobacter lucidus</name>
    <dbReference type="NCBI Taxonomy" id="2880930"/>
    <lineage>
        <taxon>Bacteria</taxon>
        <taxon>Pseudomonadati</taxon>
        <taxon>Bacteroidota</taxon>
        <taxon>Cytophagia</taxon>
        <taxon>Cytophagales</taxon>
        <taxon>Hymenobacteraceae</taxon>
        <taxon>Hymenobacter</taxon>
    </lineage>
</organism>
<keyword evidence="5" id="KW-0274">FAD</keyword>
<dbReference type="Pfam" id="PF01266">
    <property type="entry name" value="DAO"/>
    <property type="match status" value="1"/>
</dbReference>
<protein>
    <submittedName>
        <fullName evidence="9">Glycerol-3-phosphate dehydrogenase/oxidase</fullName>
    </submittedName>
</protein>
<comment type="caution">
    <text evidence="9">The sequence shown here is derived from an EMBL/GenBank/DDBJ whole genome shotgun (WGS) entry which is preliminary data.</text>
</comment>
<reference evidence="9" key="1">
    <citation type="submission" date="2021-10" db="EMBL/GenBank/DDBJ databases">
        <authorList>
            <person name="Dean J.D."/>
            <person name="Kim M.K."/>
            <person name="Newey C.N."/>
            <person name="Stoker T.S."/>
            <person name="Thompson D.W."/>
            <person name="Grose J.H."/>
        </authorList>
    </citation>
    <scope>NUCLEOTIDE SEQUENCE</scope>
    <source>
        <strain evidence="9">BT178</strain>
    </source>
</reference>
<dbReference type="Gene3D" id="3.50.50.60">
    <property type="entry name" value="FAD/NAD(P)-binding domain"/>
    <property type="match status" value="1"/>
</dbReference>
<dbReference type="SUPFAM" id="SSF51905">
    <property type="entry name" value="FAD/NAD(P)-binding domain"/>
    <property type="match status" value="1"/>
</dbReference>
<accession>A0ABS8AQI8</accession>
<dbReference type="PANTHER" id="PTHR11985:SF35">
    <property type="entry name" value="ANAEROBIC GLYCEROL-3-PHOSPHATE DEHYDROGENASE SUBUNIT A"/>
    <property type="match status" value="1"/>
</dbReference>
<evidence type="ECO:0000313" key="9">
    <source>
        <dbReference type="EMBL" id="MCB2408472.1"/>
    </source>
</evidence>
<feature type="domain" description="Alpha-glycerophosphate oxidase C-terminal" evidence="8">
    <location>
        <begin position="437"/>
        <end position="530"/>
    </location>
</feature>
<dbReference type="Proteomes" id="UP001165296">
    <property type="component" value="Unassembled WGS sequence"/>
</dbReference>
<comment type="cofactor">
    <cofactor evidence="1">
        <name>FAD</name>
        <dbReference type="ChEBI" id="CHEBI:57692"/>
    </cofactor>
</comment>
<evidence type="ECO:0000256" key="2">
    <source>
        <dbReference type="ARBA" id="ARBA00007330"/>
    </source>
</evidence>
<dbReference type="InterPro" id="IPR000447">
    <property type="entry name" value="G3P_DH_FAD-dep"/>
</dbReference>
<name>A0ABS8AQI8_9BACT</name>
<evidence type="ECO:0000256" key="3">
    <source>
        <dbReference type="ARBA" id="ARBA00022630"/>
    </source>
</evidence>
<dbReference type="Pfam" id="PF16901">
    <property type="entry name" value="DAO_C"/>
    <property type="match status" value="1"/>
</dbReference>
<dbReference type="PRINTS" id="PR01001">
    <property type="entry name" value="FADG3PDH"/>
</dbReference>
<gene>
    <name evidence="9" type="ORF">LGH74_10835</name>
</gene>
<comment type="similarity">
    <text evidence="2">Belongs to the FAD-dependent glycerol-3-phosphate dehydrogenase family.</text>
</comment>
<dbReference type="Gene3D" id="1.10.8.870">
    <property type="entry name" value="Alpha-glycerophosphate oxidase, cap domain"/>
    <property type="match status" value="1"/>
</dbReference>
<dbReference type="InterPro" id="IPR006076">
    <property type="entry name" value="FAD-dep_OxRdtase"/>
</dbReference>
<keyword evidence="4" id="KW-0319">Glycerol metabolism</keyword>
<sequence>MRLYSAGVENVFALAAVSTAMGEKKPESLFRRDVLLAQLQQQAEWDLLVIGGGATGLGVALDALSRGYRTLLLEQSDFAKGTSSRSTKLVHGGVRYLAQGDIGLVREALYERGLLLKNAPHLVKNQDFIIPNYDRWGGPFYTIGLKLYDLLAGKLSLGASVHLSRQETLARLGNIQAAGLRGGVLYHDGQFDDARLAINLAQTAVELGGTLLNHFGVRGLLKDARGRVAGVAATDQETGIPYELRAKVVVNATGIFVDDIRQMDQPGAKKLVRPSQGVHIVVDKSFLPGNDAIMIPKTDDGRVLFAVPWHGRVVLGTTDTPLTENSLEPRALEEEIEFILRTAGRYLTRAPQRGDALSVFAGLRPLAATEDGSDKTKEISRSHKILVSAAGLITITGGKWTTYRRMGQDAVDKAIVQGKLPPAPSQTAHLPIHGARPTTDRSSHLYVYGTDEPALLQLMADEPALAEKLDEALEFRRAEVVWAACHEMARTVEDVLARRVRVLFVDAAAALRMAPAVAELLARELGKDAAWEQQQVAAFTEVARGYVLSQPATQEASLPLRLSF</sequence>
<dbReference type="Gene3D" id="3.30.9.10">
    <property type="entry name" value="D-Amino Acid Oxidase, subunit A, domain 2"/>
    <property type="match status" value="1"/>
</dbReference>
<dbReference type="InterPro" id="IPR038299">
    <property type="entry name" value="DAO_C_sf"/>
</dbReference>
<keyword evidence="10" id="KW-1185">Reference proteome</keyword>
<dbReference type="InterPro" id="IPR031656">
    <property type="entry name" value="DAO_C"/>
</dbReference>
<evidence type="ECO:0000256" key="4">
    <source>
        <dbReference type="ARBA" id="ARBA00022798"/>
    </source>
</evidence>
<evidence type="ECO:0000256" key="1">
    <source>
        <dbReference type="ARBA" id="ARBA00001974"/>
    </source>
</evidence>
<keyword evidence="3" id="KW-0285">Flavoprotein</keyword>
<keyword evidence="6" id="KW-0560">Oxidoreductase</keyword>
<evidence type="ECO:0000313" key="10">
    <source>
        <dbReference type="Proteomes" id="UP001165296"/>
    </source>
</evidence>
<evidence type="ECO:0000259" key="7">
    <source>
        <dbReference type="Pfam" id="PF01266"/>
    </source>
</evidence>
<evidence type="ECO:0000259" key="8">
    <source>
        <dbReference type="Pfam" id="PF16901"/>
    </source>
</evidence>
<evidence type="ECO:0000256" key="6">
    <source>
        <dbReference type="ARBA" id="ARBA00023002"/>
    </source>
</evidence>